<gene>
    <name evidence="13" type="primary">nad5</name>
</gene>
<accession>A0A344A2W2</accession>
<dbReference type="PANTHER" id="PTHR42829:SF2">
    <property type="entry name" value="NADH-UBIQUINONE OXIDOREDUCTASE CHAIN 5"/>
    <property type="match status" value="1"/>
</dbReference>
<evidence type="ECO:0000256" key="8">
    <source>
        <dbReference type="ARBA" id="ARBA00023136"/>
    </source>
</evidence>
<dbReference type="AlphaFoldDB" id="A0A344A2W2"/>
<evidence type="ECO:0000256" key="5">
    <source>
        <dbReference type="ARBA" id="ARBA00022692"/>
    </source>
</evidence>
<feature type="transmembrane region" description="Helical" evidence="10">
    <location>
        <begin position="262"/>
        <end position="284"/>
    </location>
</feature>
<feature type="domain" description="NADH-Ubiquinone oxidoreductase (complex I) chain 5 N-terminal" evidence="12">
    <location>
        <begin position="44"/>
        <end position="88"/>
    </location>
</feature>
<keyword evidence="6" id="KW-0249">Electron transport</keyword>
<feature type="transmembrane region" description="Helical" evidence="10">
    <location>
        <begin position="468"/>
        <end position="488"/>
    </location>
</feature>
<evidence type="ECO:0000256" key="1">
    <source>
        <dbReference type="ARBA" id="ARBA00003257"/>
    </source>
</evidence>
<dbReference type="EC" id="7.1.1.2" evidence="3 10"/>
<feature type="transmembrane region" description="Helical" evidence="10">
    <location>
        <begin position="232"/>
        <end position="250"/>
    </location>
</feature>
<keyword evidence="10" id="KW-0520">NAD</keyword>
<evidence type="ECO:0000256" key="6">
    <source>
        <dbReference type="ARBA" id="ARBA00022982"/>
    </source>
</evidence>
<dbReference type="PANTHER" id="PTHR42829">
    <property type="entry name" value="NADH-UBIQUINONE OXIDOREDUCTASE CHAIN 5"/>
    <property type="match status" value="1"/>
</dbReference>
<comment type="function">
    <text evidence="1">Core subunit of the mitochondrial membrane respiratory chain NADH dehydrogenase (Complex I) that is believed to belong to the minimal assembly required for catalysis. Complex I functions in the transfer of electrons from NADH to the respiratory chain. The immediate electron acceptor for the enzyme is believed to be ubiquinone.</text>
</comment>
<keyword evidence="10" id="KW-0813">Transport</keyword>
<comment type="catalytic activity">
    <reaction evidence="9 10">
        <text>a ubiquinone + NADH + 5 H(+)(in) = a ubiquinol + NAD(+) + 4 H(+)(out)</text>
        <dbReference type="Rhea" id="RHEA:29091"/>
        <dbReference type="Rhea" id="RHEA-COMP:9565"/>
        <dbReference type="Rhea" id="RHEA-COMP:9566"/>
        <dbReference type="ChEBI" id="CHEBI:15378"/>
        <dbReference type="ChEBI" id="CHEBI:16389"/>
        <dbReference type="ChEBI" id="CHEBI:17976"/>
        <dbReference type="ChEBI" id="CHEBI:57540"/>
        <dbReference type="ChEBI" id="CHEBI:57945"/>
        <dbReference type="EC" id="7.1.1.2"/>
    </reaction>
</comment>
<geneLocation type="mitochondrion" evidence="13"/>
<dbReference type="InterPro" id="IPR003945">
    <property type="entry name" value="NU5C-like"/>
</dbReference>
<name>A0A344A2W2_TRIUR</name>
<sequence>MKILSKFYFISFFMSMICFMFFMMSMISFSLNCGHLYEIEMMFVNSVSFTFIIYLDWMSWLFMFIVLVISSLILVYSKMYMGMECHRFLWMTLMFIFFMLFMIMSPSVLGVLFGWDGLGIVSYCLVIYYKSVDSFNSGFITAATNRLGDSMLILSIVWFSMSGMFLFWEKGVGILFLVLACMTKSAQVPFSAWLPAAMAAPTPISSLVHSSTLVTAGVYLMIRFYYMFILSQLLYFLLIMSLLTVLVAGVSALKEYDLKRVIALSTLGQLGFMMLILCVGFPYIAFFHLLIHALFKALLFMCAGSIIHSGMMIQDLRKMGNLNIDLCIKISLNVSIFNLMGLPFTSGFYSKDALLEISICSYGGVGIGLFLVFMALITVTYCVRTIMFLSSFLGWIIWTEPSLNMSLSIMFLGVMNILAGGSLNWATQELHLVCLSFEQKILPMLMVCLGILWHGVTQMNLKFSYFSVNMFFMSSLTKMSSVIIQNFFMVMKSLDQGWLESILLNMKMNSVSTAVWMKTILVSENNYFYSLGVTLIMILLV</sequence>
<dbReference type="EMBL" id="MG989240">
    <property type="protein sequence ID" value="AWU49103.1"/>
    <property type="molecule type" value="Genomic_DNA"/>
</dbReference>
<organism evidence="13">
    <name type="scientific">Trioza urticae</name>
    <name type="common">Psyllid</name>
    <dbReference type="NCBI Taxonomy" id="121826"/>
    <lineage>
        <taxon>Eukaryota</taxon>
        <taxon>Metazoa</taxon>
        <taxon>Ecdysozoa</taxon>
        <taxon>Arthropoda</taxon>
        <taxon>Hexapoda</taxon>
        <taxon>Insecta</taxon>
        <taxon>Pterygota</taxon>
        <taxon>Neoptera</taxon>
        <taxon>Paraneoptera</taxon>
        <taxon>Hemiptera</taxon>
        <taxon>Sternorrhyncha</taxon>
        <taxon>Psylloidea</taxon>
        <taxon>Triozidae</taxon>
        <taxon>Trioza</taxon>
    </lineage>
</organism>
<dbReference type="PRINTS" id="PR01434">
    <property type="entry name" value="NADHDHGNASE5"/>
</dbReference>
<feature type="transmembrane region" description="Helical" evidence="10">
    <location>
        <begin position="88"/>
        <end position="105"/>
    </location>
</feature>
<evidence type="ECO:0000259" key="11">
    <source>
        <dbReference type="Pfam" id="PF00361"/>
    </source>
</evidence>
<comment type="function">
    <text evidence="10">Core subunit of the mitochondrial membrane respiratory chain NADH dehydrogenase (Complex I) which catalyzes electron transfer from NADH through the respiratory chain, using ubiquinone as an electron acceptor. Essential for the catalytic activity and assembly of complex I.</text>
</comment>
<proteinExistence type="inferred from homology"/>
<feature type="transmembrane region" description="Helical" evidence="10">
    <location>
        <begin position="51"/>
        <end position="76"/>
    </location>
</feature>
<feature type="transmembrane region" description="Helical" evidence="10">
    <location>
        <begin position="322"/>
        <end position="341"/>
    </location>
</feature>
<keyword evidence="10" id="KW-0830">Ubiquinone</keyword>
<dbReference type="GO" id="GO:0008137">
    <property type="term" value="F:NADH dehydrogenase (ubiquinone) activity"/>
    <property type="evidence" value="ECO:0007669"/>
    <property type="project" value="UniProtKB-EC"/>
</dbReference>
<evidence type="ECO:0000256" key="2">
    <source>
        <dbReference type="ARBA" id="ARBA00004141"/>
    </source>
</evidence>
<feature type="transmembrane region" description="Helical" evidence="10">
    <location>
        <begin position="290"/>
        <end position="310"/>
    </location>
</feature>
<keyword evidence="5 10" id="KW-0812">Transmembrane</keyword>
<keyword evidence="10 13" id="KW-0496">Mitochondrion</keyword>
<dbReference type="GO" id="GO:0016020">
    <property type="term" value="C:membrane"/>
    <property type="evidence" value="ECO:0007669"/>
    <property type="project" value="UniProtKB-SubCell"/>
</dbReference>
<dbReference type="GO" id="GO:0042773">
    <property type="term" value="P:ATP synthesis coupled electron transport"/>
    <property type="evidence" value="ECO:0007669"/>
    <property type="project" value="InterPro"/>
</dbReference>
<evidence type="ECO:0000256" key="7">
    <source>
        <dbReference type="ARBA" id="ARBA00022989"/>
    </source>
</evidence>
<evidence type="ECO:0000313" key="13">
    <source>
        <dbReference type="EMBL" id="AWU49103.1"/>
    </source>
</evidence>
<evidence type="ECO:0000256" key="10">
    <source>
        <dbReference type="RuleBase" id="RU003404"/>
    </source>
</evidence>
<evidence type="ECO:0000256" key="9">
    <source>
        <dbReference type="ARBA" id="ARBA00049551"/>
    </source>
</evidence>
<dbReference type="Pfam" id="PF00662">
    <property type="entry name" value="Proton_antipo_N"/>
    <property type="match status" value="1"/>
</dbReference>
<keyword evidence="7 10" id="KW-1133">Transmembrane helix</keyword>
<dbReference type="InterPro" id="IPR001516">
    <property type="entry name" value="Proton_antipo_N"/>
</dbReference>
<evidence type="ECO:0000256" key="3">
    <source>
        <dbReference type="ARBA" id="ARBA00012944"/>
    </source>
</evidence>
<keyword evidence="8 10" id="KW-0472">Membrane</keyword>
<comment type="similarity">
    <text evidence="10">Belongs to the complex I subunit 5 family.</text>
</comment>
<evidence type="ECO:0000256" key="4">
    <source>
        <dbReference type="ARBA" id="ARBA00021096"/>
    </source>
</evidence>
<reference evidence="13" key="1">
    <citation type="submission" date="2018-02" db="EMBL/GenBank/DDBJ databases">
        <title>Resolving the psyllid tree of life: Phylogenomic analysis of the superfamily Psylloidea (Hemiptera).</title>
        <authorList>
            <person name="Percy D.M."/>
            <person name="Sveinsson S."/>
            <person name="Lemmon A.R."/>
            <person name="Lemmon E.M."/>
            <person name="Ouvrard D."/>
            <person name="Burckhardt D."/>
        </authorList>
    </citation>
    <scope>NUCLEOTIDE SEQUENCE</scope>
    <source>
        <strain evidence="13">DP1.idba.130_cir</strain>
    </source>
</reference>
<feature type="transmembrane region" description="Helical" evidence="10">
    <location>
        <begin position="7"/>
        <end position="31"/>
    </location>
</feature>
<dbReference type="Pfam" id="PF00361">
    <property type="entry name" value="Proton_antipo_M"/>
    <property type="match status" value="1"/>
</dbReference>
<dbReference type="GO" id="GO:0003954">
    <property type="term" value="F:NADH dehydrogenase activity"/>
    <property type="evidence" value="ECO:0007669"/>
    <property type="project" value="TreeGrafter"/>
</dbReference>
<feature type="transmembrane region" description="Helical" evidence="10">
    <location>
        <begin position="404"/>
        <end position="425"/>
    </location>
</feature>
<feature type="transmembrane region" description="Helical" evidence="10">
    <location>
        <begin position="437"/>
        <end position="456"/>
    </location>
</feature>
<feature type="domain" description="NADH:quinone oxidoreductase/Mrp antiporter transmembrane" evidence="11">
    <location>
        <begin position="105"/>
        <end position="376"/>
    </location>
</feature>
<dbReference type="GO" id="GO:0015990">
    <property type="term" value="P:electron transport coupled proton transport"/>
    <property type="evidence" value="ECO:0007669"/>
    <property type="project" value="TreeGrafter"/>
</dbReference>
<protein>
    <recommendedName>
        <fullName evidence="4 10">NADH-ubiquinone oxidoreductase chain 5</fullName>
        <ecNumber evidence="3 10">7.1.1.2</ecNumber>
    </recommendedName>
</protein>
<evidence type="ECO:0000259" key="12">
    <source>
        <dbReference type="Pfam" id="PF00662"/>
    </source>
</evidence>
<feature type="transmembrane region" description="Helical" evidence="10">
    <location>
        <begin position="150"/>
        <end position="168"/>
    </location>
</feature>
<dbReference type="InterPro" id="IPR001750">
    <property type="entry name" value="ND/Mrp_TM"/>
</dbReference>
<comment type="subcellular location">
    <subcellularLocation>
        <location evidence="2">Membrane</location>
        <topology evidence="2">Multi-pass membrane protein</topology>
    </subcellularLocation>
</comment>